<protein>
    <submittedName>
        <fullName evidence="1">Uncharacterized protein</fullName>
    </submittedName>
</protein>
<reference evidence="1 2" key="1">
    <citation type="submission" date="2019-12" db="EMBL/GenBank/DDBJ databases">
        <authorList>
            <person name="Floudas D."/>
            <person name="Bentzer J."/>
            <person name="Ahren D."/>
            <person name="Johansson T."/>
            <person name="Persson P."/>
            <person name="Tunlid A."/>
        </authorList>
    </citation>
    <scope>NUCLEOTIDE SEQUENCE [LARGE SCALE GENOMIC DNA]</scope>
    <source>
        <strain evidence="1 2">CBS 102.39</strain>
    </source>
</reference>
<evidence type="ECO:0000313" key="2">
    <source>
        <dbReference type="Proteomes" id="UP000521872"/>
    </source>
</evidence>
<keyword evidence="2" id="KW-1185">Reference proteome</keyword>
<accession>A0A8H4VMJ3</accession>
<dbReference type="Proteomes" id="UP000521872">
    <property type="component" value="Unassembled WGS sequence"/>
</dbReference>
<gene>
    <name evidence="1" type="ORF">D9613_007398</name>
</gene>
<evidence type="ECO:0000313" key="1">
    <source>
        <dbReference type="EMBL" id="KAF4613575.1"/>
    </source>
</evidence>
<comment type="caution">
    <text evidence="1">The sequence shown here is derived from an EMBL/GenBank/DDBJ whole genome shotgun (WGS) entry which is preliminary data.</text>
</comment>
<name>A0A8H4VMJ3_9AGAR</name>
<sequence>MASAEDVPHKWLPQEIVDHIIDDVQTGPGSSPAARVTSRRTLAACALVSRSWRYRSQRYIFRQVVFTLVDAEKELERAQQMAELLDSPYEGISCHVRALIINFYPDHRYFARTLNEDSSRAKILRKLFLVGESGSDQSISLSLRSTELKRSFSTSTLENIASRISRRLNWRRLPEWFTNLLLDGARTGKLKSLHLSCFQNIPRSFLALSTLESIGLDGMVFNFERVPDRGDSVPPEQTTQTLSDRAKILLFEAFNGSAWDPPKLDVSEIRVLRISLQANEDWYYAFTMAEVLSSSLESLKIVTHEPLQRRVAKELIPHFKNLKELTIVNSGNVKIDFANSHVGSICELLLPQDDAEEARIPILESLDIHIILGSTKKLGGLKHRNEGYADLDEVLASSPTLRLTRVITVHFFLPSSAQVAGLNEGVFEEKVRSEAEAAFPKTIEARANIGPFEIVVDFETPDINANEAYY</sequence>
<dbReference type="AlphaFoldDB" id="A0A8H4VMJ3"/>
<proteinExistence type="predicted"/>
<organism evidence="1 2">
    <name type="scientific">Agrocybe pediades</name>
    <dbReference type="NCBI Taxonomy" id="84607"/>
    <lineage>
        <taxon>Eukaryota</taxon>
        <taxon>Fungi</taxon>
        <taxon>Dikarya</taxon>
        <taxon>Basidiomycota</taxon>
        <taxon>Agaricomycotina</taxon>
        <taxon>Agaricomycetes</taxon>
        <taxon>Agaricomycetidae</taxon>
        <taxon>Agaricales</taxon>
        <taxon>Agaricineae</taxon>
        <taxon>Strophariaceae</taxon>
        <taxon>Agrocybe</taxon>
    </lineage>
</organism>
<dbReference type="EMBL" id="JAACJL010000045">
    <property type="protein sequence ID" value="KAF4613575.1"/>
    <property type="molecule type" value="Genomic_DNA"/>
</dbReference>